<evidence type="ECO:0000259" key="3">
    <source>
        <dbReference type="PROSITE" id="PS50977"/>
    </source>
</evidence>
<accession>A0A562KM26</accession>
<dbReference type="GO" id="GO:0003677">
    <property type="term" value="F:DNA binding"/>
    <property type="evidence" value="ECO:0007669"/>
    <property type="project" value="UniProtKB-UniRule"/>
</dbReference>
<gene>
    <name evidence="4" type="ORF">IP97_01002</name>
</gene>
<feature type="domain" description="HTH tetR-type" evidence="3">
    <location>
        <begin position="34"/>
        <end position="94"/>
    </location>
</feature>
<proteinExistence type="predicted"/>
<keyword evidence="5" id="KW-1185">Reference proteome</keyword>
<reference evidence="4 5" key="1">
    <citation type="journal article" date="2015" name="Stand. Genomic Sci.">
        <title>Genomic Encyclopedia of Bacterial and Archaeal Type Strains, Phase III: the genomes of soil and plant-associated and newly described type strains.</title>
        <authorList>
            <person name="Whitman W.B."/>
            <person name="Woyke T."/>
            <person name="Klenk H.P."/>
            <person name="Zhou Y."/>
            <person name="Lilburn T.G."/>
            <person name="Beck B.J."/>
            <person name="De Vos P."/>
            <person name="Vandamme P."/>
            <person name="Eisen J.A."/>
            <person name="Garrity G."/>
            <person name="Hugenholtz P."/>
            <person name="Kyrpides N.C."/>
        </authorList>
    </citation>
    <scope>NUCLEOTIDE SEQUENCE [LARGE SCALE GENOMIC DNA]</scope>
    <source>
        <strain evidence="4 5">CGMCC 1.6844</strain>
    </source>
</reference>
<dbReference type="PROSITE" id="PS50977">
    <property type="entry name" value="HTH_TETR_2"/>
    <property type="match status" value="1"/>
</dbReference>
<dbReference type="InterPro" id="IPR009057">
    <property type="entry name" value="Homeodomain-like_sf"/>
</dbReference>
<comment type="caution">
    <text evidence="4">The sequence shown here is derived from an EMBL/GenBank/DDBJ whole genome shotgun (WGS) entry which is preliminary data.</text>
</comment>
<dbReference type="PANTHER" id="PTHR43479:SF11">
    <property type="entry name" value="ACREF_ENVCD OPERON REPRESSOR-RELATED"/>
    <property type="match status" value="1"/>
</dbReference>
<dbReference type="Proteomes" id="UP000315312">
    <property type="component" value="Unassembled WGS sequence"/>
</dbReference>
<protein>
    <submittedName>
        <fullName evidence="4">TetR family transcriptional regulator</fullName>
    </submittedName>
</protein>
<evidence type="ECO:0000256" key="2">
    <source>
        <dbReference type="PROSITE-ProRule" id="PRU00335"/>
    </source>
</evidence>
<organism evidence="4 5">
    <name type="scientific">Flavobacterium cheniae</name>
    <dbReference type="NCBI Taxonomy" id="295428"/>
    <lineage>
        <taxon>Bacteria</taxon>
        <taxon>Pseudomonadati</taxon>
        <taxon>Bacteroidota</taxon>
        <taxon>Flavobacteriia</taxon>
        <taxon>Flavobacteriales</taxon>
        <taxon>Flavobacteriaceae</taxon>
        <taxon>Flavobacterium</taxon>
    </lineage>
</organism>
<evidence type="ECO:0000313" key="4">
    <source>
        <dbReference type="EMBL" id="TWH96460.1"/>
    </source>
</evidence>
<sequence>MLNLCKNNGNYFGVKSFHYTFVPEDKIQKRDFTVNMKDKIINKAKEMFLRLGFKSITMDDIACEMCISKKTIYKYFSNKDILIEESVQMVHKEIHETINTIVAQNFNAIEENFEIRRMFKEMFKSAESSPIYQLKKHYPEIYEKVLSMQVSVCEECFRDNIIKGINEGLYRKDLDIENYVKFYYTLIFNINENTMLEKDAQELELKALEYHIRAMASLAGIVELEKQLETQILNH</sequence>
<evidence type="ECO:0000256" key="1">
    <source>
        <dbReference type="ARBA" id="ARBA00023125"/>
    </source>
</evidence>
<feature type="DNA-binding region" description="H-T-H motif" evidence="2">
    <location>
        <begin position="57"/>
        <end position="76"/>
    </location>
</feature>
<dbReference type="Pfam" id="PF00440">
    <property type="entry name" value="TetR_N"/>
    <property type="match status" value="1"/>
</dbReference>
<dbReference type="PRINTS" id="PR00455">
    <property type="entry name" value="HTHTETR"/>
</dbReference>
<dbReference type="PANTHER" id="PTHR43479">
    <property type="entry name" value="ACREF/ENVCD OPERON REPRESSOR-RELATED"/>
    <property type="match status" value="1"/>
</dbReference>
<keyword evidence="1 2" id="KW-0238">DNA-binding</keyword>
<dbReference type="AlphaFoldDB" id="A0A562KM26"/>
<dbReference type="InterPro" id="IPR050624">
    <property type="entry name" value="HTH-type_Tx_Regulator"/>
</dbReference>
<dbReference type="SUPFAM" id="SSF46689">
    <property type="entry name" value="Homeodomain-like"/>
    <property type="match status" value="1"/>
</dbReference>
<dbReference type="InterPro" id="IPR001647">
    <property type="entry name" value="HTH_TetR"/>
</dbReference>
<name>A0A562KM26_9FLAO</name>
<dbReference type="Gene3D" id="1.10.357.10">
    <property type="entry name" value="Tetracycline Repressor, domain 2"/>
    <property type="match status" value="1"/>
</dbReference>
<evidence type="ECO:0000313" key="5">
    <source>
        <dbReference type="Proteomes" id="UP000315312"/>
    </source>
</evidence>
<dbReference type="EMBL" id="VLKM01000003">
    <property type="protein sequence ID" value="TWH96460.1"/>
    <property type="molecule type" value="Genomic_DNA"/>
</dbReference>